<dbReference type="RefSeq" id="XP_007314952.1">
    <property type="nucleotide sequence ID" value="XM_007314890.1"/>
</dbReference>
<accession>F8NK69</accession>
<organism>
    <name type="scientific">Serpula lacrymans var. lacrymans (strain S7.9)</name>
    <name type="common">Dry rot fungus</name>
    <dbReference type="NCBI Taxonomy" id="578457"/>
    <lineage>
        <taxon>Eukaryota</taxon>
        <taxon>Fungi</taxon>
        <taxon>Dikarya</taxon>
        <taxon>Basidiomycota</taxon>
        <taxon>Agaricomycotina</taxon>
        <taxon>Agaricomycetes</taxon>
        <taxon>Agaricomycetidae</taxon>
        <taxon>Boletales</taxon>
        <taxon>Coniophorineae</taxon>
        <taxon>Serpulaceae</taxon>
        <taxon>Serpula</taxon>
    </lineage>
</organism>
<dbReference type="GO" id="GO:0004934">
    <property type="term" value="F:mating-type alpha-factor pheromone receptor activity"/>
    <property type="evidence" value="ECO:0007669"/>
    <property type="project" value="InterPro"/>
</dbReference>
<dbReference type="PANTHER" id="PTHR28097:SF1">
    <property type="entry name" value="PHEROMONE A FACTOR RECEPTOR"/>
    <property type="match status" value="1"/>
</dbReference>
<keyword evidence="4 11" id="KW-0812">Transmembrane</keyword>
<evidence type="ECO:0000256" key="4">
    <source>
        <dbReference type="ARBA" id="ARBA00022692"/>
    </source>
</evidence>
<feature type="region of interest" description="Disordered" evidence="10">
    <location>
        <begin position="398"/>
        <end position="437"/>
    </location>
</feature>
<dbReference type="InterPro" id="IPR000481">
    <property type="entry name" value="GPCR_Pheromne_B_alpha_rcpt"/>
</dbReference>
<dbReference type="Proteomes" id="UP000008064">
    <property type="component" value="Unassembled WGS sequence"/>
</dbReference>
<evidence type="ECO:0000256" key="3">
    <source>
        <dbReference type="ARBA" id="ARBA00022507"/>
    </source>
</evidence>
<evidence type="ECO:0000313" key="12">
    <source>
        <dbReference type="EMBL" id="EGO28753.1"/>
    </source>
</evidence>
<dbReference type="InterPro" id="IPR001499">
    <property type="entry name" value="GPCR_STE3"/>
</dbReference>
<keyword evidence="6" id="KW-0297">G-protein coupled receptor</keyword>
<evidence type="ECO:0000256" key="6">
    <source>
        <dbReference type="ARBA" id="ARBA00023040"/>
    </source>
</evidence>
<feature type="transmembrane region" description="Helical" evidence="11">
    <location>
        <begin position="272"/>
        <end position="291"/>
    </location>
</feature>
<evidence type="ECO:0000256" key="9">
    <source>
        <dbReference type="ARBA" id="ARBA00023224"/>
    </source>
</evidence>
<dbReference type="HOGENOM" id="CLU_027592_0_2_1"/>
<feature type="transmembrane region" description="Helical" evidence="11">
    <location>
        <begin position="205"/>
        <end position="228"/>
    </location>
</feature>
<feature type="transmembrane region" description="Helical" evidence="11">
    <location>
        <begin position="6"/>
        <end position="24"/>
    </location>
</feature>
<proteinExistence type="inferred from homology"/>
<evidence type="ECO:0000256" key="2">
    <source>
        <dbReference type="ARBA" id="ARBA00011085"/>
    </source>
</evidence>
<dbReference type="PRINTS" id="PR00899">
    <property type="entry name" value="GPCRSTE3"/>
</dbReference>
<dbReference type="GO" id="GO:0000750">
    <property type="term" value="P:pheromone-dependent signal transduction involved in conjugation with cellular fusion"/>
    <property type="evidence" value="ECO:0007669"/>
    <property type="project" value="TreeGrafter"/>
</dbReference>
<evidence type="ECO:0000256" key="8">
    <source>
        <dbReference type="ARBA" id="ARBA00023170"/>
    </source>
</evidence>
<dbReference type="GO" id="GO:0005886">
    <property type="term" value="C:plasma membrane"/>
    <property type="evidence" value="ECO:0007669"/>
    <property type="project" value="TreeGrafter"/>
</dbReference>
<evidence type="ECO:0000256" key="7">
    <source>
        <dbReference type="ARBA" id="ARBA00023136"/>
    </source>
</evidence>
<dbReference type="PRINTS" id="PR00901">
    <property type="entry name" value="PHEROMONEBAR"/>
</dbReference>
<comment type="subcellular location">
    <subcellularLocation>
        <location evidence="1">Membrane</location>
        <topology evidence="1">Multi-pass membrane protein</topology>
    </subcellularLocation>
</comment>
<dbReference type="EMBL" id="GL945430">
    <property type="protein sequence ID" value="EGO28753.1"/>
    <property type="molecule type" value="Genomic_DNA"/>
</dbReference>
<dbReference type="AlphaFoldDB" id="F8NK69"/>
<comment type="similarity">
    <text evidence="2">Belongs to the G-protein coupled receptor 4 family.</text>
</comment>
<dbReference type="KEGG" id="sla:SERLADRAFT_459520"/>
<keyword evidence="7 11" id="KW-0472">Membrane</keyword>
<feature type="transmembrane region" description="Helical" evidence="11">
    <location>
        <begin position="36"/>
        <end position="54"/>
    </location>
</feature>
<feature type="transmembrane region" description="Helical" evidence="11">
    <location>
        <begin position="113"/>
        <end position="134"/>
    </location>
</feature>
<keyword evidence="3" id="KW-0589">Pheromone response</keyword>
<keyword evidence="5 11" id="KW-1133">Transmembrane helix</keyword>
<feature type="transmembrane region" description="Helical" evidence="11">
    <location>
        <begin position="158"/>
        <end position="184"/>
    </location>
</feature>
<dbReference type="CDD" id="cd14966">
    <property type="entry name" value="7tmD_STE3"/>
    <property type="match status" value="1"/>
</dbReference>
<sequence length="437" mass="48989">MAEPPNWVFSMFAFFGFVLVTIPLPWHLESWNTGTCLYMVWTGLACLNQFINSVVWNNNAINWAPVWCDISTRFIIGSSVGIPAASLCINRRLYHIASVSSVTKTRSQKRRDITVDLCIGLGIPLVEMILQYIVQGHRFNIFEEIGCYPFTYNTPPAYALVFCWPVVIGMISACYCMLTIRAFAHRRSQFKELLSMNKNLSSGRYFRLMGLAGIEVLCTVPLGAYSIYLNVSAEQIQPWLGWANTHYDFSRIGQYPSIIWHMDYLTVVSLELSRWLVVLCAFIFFAFFGFAEEARKHYKIAYSSVAKHVGLSTGAMTSGWMSSTGSKDMTYSGRNGTMPVFVTQRTEQKRDSLTSFSTNLSIPEFGSAFDDVKDMPYSPTESSTGSGSRVSLHEPHVVENGVPLPDPPALARPEPTLDLSSVPRHSSDIQISPVDMV</sequence>
<evidence type="ECO:0000256" key="10">
    <source>
        <dbReference type="SAM" id="MobiDB-lite"/>
    </source>
</evidence>
<dbReference type="Pfam" id="PF02076">
    <property type="entry name" value="STE3"/>
    <property type="match status" value="1"/>
</dbReference>
<dbReference type="OrthoDB" id="2874149at2759"/>
<dbReference type="PANTHER" id="PTHR28097">
    <property type="entry name" value="PHEROMONE A FACTOR RECEPTOR"/>
    <property type="match status" value="1"/>
</dbReference>
<gene>
    <name evidence="12" type="primary">Slrcb5</name>
    <name evidence="12" type="ORF">SERLADRAFT_459520</name>
</gene>
<dbReference type="GeneID" id="18817910"/>
<reference evidence="12" key="1">
    <citation type="submission" date="2011-04" db="EMBL/GenBank/DDBJ databases">
        <title>Evolution of plant cell wall degrading machinery underlies the functional diversity of forest fungi.</title>
        <authorList>
            <consortium name="US DOE Joint Genome Institute (JGI-PGF)"/>
            <person name="Eastwood D.C."/>
            <person name="Floudas D."/>
            <person name="Binder M."/>
            <person name="Majcherczyk A."/>
            <person name="Schneider P."/>
            <person name="Aerts A."/>
            <person name="Asiegbu F.O."/>
            <person name="Baker S.E."/>
            <person name="Barry K."/>
            <person name="Bendiksby M."/>
            <person name="Blumentritt M."/>
            <person name="Coutinho P.M."/>
            <person name="Cullen D."/>
            <person name="Cullen D."/>
            <person name="Gathman A."/>
            <person name="Goodell B."/>
            <person name="Henrissat B."/>
            <person name="Ihrmark K."/>
            <person name="Kauserud H."/>
            <person name="Kohler A."/>
            <person name="LaButti K."/>
            <person name="Lapidus A."/>
            <person name="Lavin J.L."/>
            <person name="Lee Y.-H."/>
            <person name="Lindquist E."/>
            <person name="Lilly W."/>
            <person name="Lucas S."/>
            <person name="Morin E."/>
            <person name="Murat C."/>
            <person name="Oguiza J.A."/>
            <person name="Park J."/>
            <person name="Pisabarro A.G."/>
            <person name="Riley R."/>
            <person name="Rosling A."/>
            <person name="Salamov A."/>
            <person name="Schmidt O."/>
            <person name="Schmutz J."/>
            <person name="Skrede I."/>
            <person name="Stenlid J."/>
            <person name="Wiebenga A."/>
            <person name="Xie X."/>
            <person name="Kues U."/>
            <person name="Hibbett D.S."/>
            <person name="Hoffmeister D."/>
            <person name="Hogberg N."/>
            <person name="Martin F."/>
            <person name="Grigoriev I.V."/>
            <person name="Watkinson S.C."/>
        </authorList>
    </citation>
    <scope>NUCLEOTIDE SEQUENCE</scope>
    <source>
        <strain evidence="12">S7.9</strain>
    </source>
</reference>
<name>F8NK69_SERL9</name>
<evidence type="ECO:0000256" key="1">
    <source>
        <dbReference type="ARBA" id="ARBA00004141"/>
    </source>
</evidence>
<evidence type="ECO:0000256" key="11">
    <source>
        <dbReference type="SAM" id="Phobius"/>
    </source>
</evidence>
<keyword evidence="9" id="KW-0807">Transducer</keyword>
<protein>
    <submittedName>
        <fullName evidence="12">Uncharacterized protein Slrcb5</fullName>
    </submittedName>
</protein>
<evidence type="ECO:0000256" key="5">
    <source>
        <dbReference type="ARBA" id="ARBA00022989"/>
    </source>
</evidence>
<keyword evidence="8" id="KW-0675">Receptor</keyword>